<keyword evidence="1" id="KW-1133">Transmembrane helix</keyword>
<evidence type="ECO:0000256" key="1">
    <source>
        <dbReference type="SAM" id="Phobius"/>
    </source>
</evidence>
<protein>
    <submittedName>
        <fullName evidence="2">Uncharacterized protein</fullName>
    </submittedName>
</protein>
<sequence>ARHVWYLVQTEVKAASETGCVGVVFLAINWMRKVASFCFTSYIRVNFDLNSGTFWFLTSYIVEVKMVSITRLSIVLVLMAVMSFYVPETEANVFKRCFETWSRCSRQVCILK</sequence>
<organism evidence="2 3">
    <name type="scientific">Lymnaea stagnalis</name>
    <name type="common">Great pond snail</name>
    <name type="synonym">Helix stagnalis</name>
    <dbReference type="NCBI Taxonomy" id="6523"/>
    <lineage>
        <taxon>Eukaryota</taxon>
        <taxon>Metazoa</taxon>
        <taxon>Spiralia</taxon>
        <taxon>Lophotrochozoa</taxon>
        <taxon>Mollusca</taxon>
        <taxon>Gastropoda</taxon>
        <taxon>Heterobranchia</taxon>
        <taxon>Euthyneura</taxon>
        <taxon>Panpulmonata</taxon>
        <taxon>Hygrophila</taxon>
        <taxon>Lymnaeoidea</taxon>
        <taxon>Lymnaeidae</taxon>
        <taxon>Lymnaea</taxon>
    </lineage>
</organism>
<dbReference type="AlphaFoldDB" id="A0AAV2I9N0"/>
<name>A0AAV2I9N0_LYMST</name>
<evidence type="ECO:0000313" key="2">
    <source>
        <dbReference type="EMBL" id="CAL1541194.1"/>
    </source>
</evidence>
<gene>
    <name evidence="2" type="ORF">GSLYS_00014836001</name>
</gene>
<keyword evidence="1" id="KW-0472">Membrane</keyword>
<dbReference type="Proteomes" id="UP001497497">
    <property type="component" value="Unassembled WGS sequence"/>
</dbReference>
<accession>A0AAV2I9N0</accession>
<evidence type="ECO:0000313" key="3">
    <source>
        <dbReference type="Proteomes" id="UP001497497"/>
    </source>
</evidence>
<feature type="non-terminal residue" evidence="2">
    <location>
        <position position="1"/>
    </location>
</feature>
<reference evidence="2 3" key="1">
    <citation type="submission" date="2024-04" db="EMBL/GenBank/DDBJ databases">
        <authorList>
            <consortium name="Genoscope - CEA"/>
            <person name="William W."/>
        </authorList>
    </citation>
    <scope>NUCLEOTIDE SEQUENCE [LARGE SCALE GENOMIC DNA]</scope>
</reference>
<dbReference type="EMBL" id="CAXITT010000419">
    <property type="protein sequence ID" value="CAL1541194.1"/>
    <property type="molecule type" value="Genomic_DNA"/>
</dbReference>
<comment type="caution">
    <text evidence="2">The sequence shown here is derived from an EMBL/GenBank/DDBJ whole genome shotgun (WGS) entry which is preliminary data.</text>
</comment>
<keyword evidence="3" id="KW-1185">Reference proteome</keyword>
<feature type="transmembrane region" description="Helical" evidence="1">
    <location>
        <begin position="68"/>
        <end position="86"/>
    </location>
</feature>
<proteinExistence type="predicted"/>
<keyword evidence="1" id="KW-0812">Transmembrane</keyword>